<dbReference type="EMBL" id="CP158374">
    <property type="protein sequence ID" value="XBX81566.1"/>
    <property type="molecule type" value="Genomic_DNA"/>
</dbReference>
<name>A0AAU7W604_9MICO</name>
<gene>
    <name evidence="1" type="ORF">ABIQ69_13230</name>
</gene>
<protein>
    <recommendedName>
        <fullName evidence="2">Heparinase II/III-like protein</fullName>
    </recommendedName>
</protein>
<dbReference type="RefSeq" id="WP_350347588.1">
    <property type="nucleotide sequence ID" value="NZ_CP158374.1"/>
</dbReference>
<accession>A0AAU7W604</accession>
<dbReference type="AlphaFoldDB" id="A0AAU7W604"/>
<sequence length="650" mass="68918">MALHPALIRRGALVDAWRRTGGLPADVPRRFAATLDHPAAAAEIRAFTERALAARGAPWPDTRLTDFARYPRDGDRSAYEAAVFGRMDRLAVAALAATAALDAGATAAPDVAAALLAEVADGVLVVCEQSTWCWPAHDDVFARTGGVVPDPTHPVLDLGAGEMAGLAAWIALTIGDELDAAYPGLLGRLAAEVESRVLGPFLVRRDWTWLTAPRPSNWSPWIHANVIAAGSAFADGPQRARIVELAVDELDRYLAVLPADGGIDEGVAYWWNGAGRALEALELLGRLTGGAFDPAAEPELAGIAELLGFPGRMRLGDEWVLGLADANPHPDPVHPWRIAHTWGLRFGLDDVVAAARAHRAEPASPHAPNSGLGRLIAALGDHDWQSAAPAEAPLPASVVLPSLAVALARERSDASGLAISLKGGHNAEHHNHNDLGSVTVALDGLPAIVDVGRPVYDARTFGPDRYDLWPVRSDWHSVPEPHGAVQAPGAGFRTGPLDGRDDAATGGPAAWSLDLSQAWPLGPDESWRRRIELDRERGVAIVGDDWRLAGTGTGGDGDGDGSTRTTWIAWGRVEVVGPGVLRVVRPVAGSRDLLVEHDAEQVELDHPPVPDEMVDRAWGAGTITRVRLRPAASARTATVRFRAADREATV</sequence>
<reference evidence="1" key="1">
    <citation type="submission" date="2024-05" db="EMBL/GenBank/DDBJ databases">
        <authorList>
            <person name="Yu L."/>
        </authorList>
    </citation>
    <scope>NUCLEOTIDE SEQUENCE</scope>
    <source>
        <strain evidence="1">G08B096</strain>
    </source>
</reference>
<dbReference type="InterPro" id="IPR008929">
    <property type="entry name" value="Chondroitin_lyas"/>
</dbReference>
<proteinExistence type="predicted"/>
<organism evidence="1">
    <name type="scientific">Agromyces sp. G08B096</name>
    <dbReference type="NCBI Taxonomy" id="3156399"/>
    <lineage>
        <taxon>Bacteria</taxon>
        <taxon>Bacillati</taxon>
        <taxon>Actinomycetota</taxon>
        <taxon>Actinomycetes</taxon>
        <taxon>Micrococcales</taxon>
        <taxon>Microbacteriaceae</taxon>
        <taxon>Agromyces</taxon>
    </lineage>
</organism>
<evidence type="ECO:0008006" key="2">
    <source>
        <dbReference type="Google" id="ProtNLM"/>
    </source>
</evidence>
<dbReference type="Gene3D" id="1.50.10.100">
    <property type="entry name" value="Chondroitin AC/alginate lyase"/>
    <property type="match status" value="1"/>
</dbReference>
<evidence type="ECO:0000313" key="1">
    <source>
        <dbReference type="EMBL" id="XBX81566.1"/>
    </source>
</evidence>
<dbReference type="SUPFAM" id="SSF48230">
    <property type="entry name" value="Chondroitin AC/alginate lyase"/>
    <property type="match status" value="1"/>
</dbReference>
<dbReference type="Gene3D" id="2.70.98.70">
    <property type="match status" value="1"/>
</dbReference>